<evidence type="ECO:0008006" key="3">
    <source>
        <dbReference type="Google" id="ProtNLM"/>
    </source>
</evidence>
<dbReference type="RefSeq" id="WP_190222766.1">
    <property type="nucleotide sequence ID" value="NZ_BNBS01000020.1"/>
</dbReference>
<keyword evidence="2" id="KW-1185">Reference proteome</keyword>
<dbReference type="Gene3D" id="3.40.50.300">
    <property type="entry name" value="P-loop containing nucleotide triphosphate hydrolases"/>
    <property type="match status" value="1"/>
</dbReference>
<accession>A0ABQ3PJN4</accession>
<organism evidence="1 2">
    <name type="scientific">Streptomyces hydrogenans</name>
    <dbReference type="NCBI Taxonomy" id="1873719"/>
    <lineage>
        <taxon>Bacteria</taxon>
        <taxon>Bacillati</taxon>
        <taxon>Actinomycetota</taxon>
        <taxon>Actinomycetes</taxon>
        <taxon>Kitasatosporales</taxon>
        <taxon>Streptomycetaceae</taxon>
        <taxon>Streptomyces</taxon>
    </lineage>
</organism>
<comment type="caution">
    <text evidence="1">The sequence shown here is derived from an EMBL/GenBank/DDBJ whole genome shotgun (WGS) entry which is preliminary data.</text>
</comment>
<sequence length="389" mass="42084">MLPGDDHEAFDRSYQVQATADGEARSAVDRRAEDFIRDATAKTKAADEIARREKEALYKAAEAGDNLALLDTSDLDQLEEAEPLIEGFLVKESIARLYGPPKSYKSFVMLDMAGCVGAGIPWQGKRTEQSNVLYIVAEGVRGIKRRVRAWEMQNKRPMTGVHFYPNPVQLGDRKDVSALIRTAKRGDYKFVVLDTQARCTVGLEENSASEMGMVVAALDVLKEVTGACVALVHHSGASAGRARGSTAILGALDAEFEVEADKDTYTVTVHTRAQKDLAEAPEMKVELGTAGPGLALAVKPRRQWYQQRAEDLPPLPAVEHTVLNIVVAFAAAGATEQMINSRTSGDADKATVREALGQLLVKGCVARQGSSWKATSLGQRRIGGLTDDS</sequence>
<evidence type="ECO:0000313" key="1">
    <source>
        <dbReference type="EMBL" id="GHI25213.1"/>
    </source>
</evidence>
<protein>
    <recommendedName>
        <fullName evidence="3">AAA family ATPase</fullName>
    </recommendedName>
</protein>
<dbReference type="EMBL" id="BNDW01000068">
    <property type="protein sequence ID" value="GHI25213.1"/>
    <property type="molecule type" value="Genomic_DNA"/>
</dbReference>
<dbReference type="InterPro" id="IPR027417">
    <property type="entry name" value="P-loop_NTPase"/>
</dbReference>
<dbReference type="SUPFAM" id="SSF52540">
    <property type="entry name" value="P-loop containing nucleoside triphosphate hydrolases"/>
    <property type="match status" value="1"/>
</dbReference>
<dbReference type="Pfam" id="PF13481">
    <property type="entry name" value="AAA_25"/>
    <property type="match status" value="1"/>
</dbReference>
<name>A0ABQ3PJN4_9ACTN</name>
<proteinExistence type="predicted"/>
<reference evidence="1" key="1">
    <citation type="submission" date="2024-05" db="EMBL/GenBank/DDBJ databases">
        <title>Whole genome shotgun sequence of Streptomyces hydrogenans NBRC 13475.</title>
        <authorList>
            <person name="Komaki H."/>
            <person name="Tamura T."/>
        </authorList>
    </citation>
    <scope>NUCLEOTIDE SEQUENCE</scope>
    <source>
        <strain evidence="1">NBRC 13475</strain>
    </source>
</reference>
<dbReference type="Proteomes" id="UP001052739">
    <property type="component" value="Unassembled WGS sequence"/>
</dbReference>
<evidence type="ECO:0000313" key="2">
    <source>
        <dbReference type="Proteomes" id="UP001052739"/>
    </source>
</evidence>
<gene>
    <name evidence="1" type="ORF">Shyd_65840</name>
</gene>